<dbReference type="InterPro" id="IPR012334">
    <property type="entry name" value="Pectin_lyas_fold"/>
</dbReference>
<dbReference type="SUPFAM" id="SSF51126">
    <property type="entry name" value="Pectin lyase-like"/>
    <property type="match status" value="1"/>
</dbReference>
<comment type="caution">
    <text evidence="6">The sequence shown here is derived from an EMBL/GenBank/DDBJ whole genome shotgun (WGS) entry which is preliminary data.</text>
</comment>
<name>A0A2T4ZBJ7_9BACL</name>
<accession>A0A2T4ZBJ7</accession>
<feature type="domain" description="Right handed beta helix" evidence="5">
    <location>
        <begin position="319"/>
        <end position="467"/>
    </location>
</feature>
<evidence type="ECO:0000256" key="3">
    <source>
        <dbReference type="ARBA" id="ARBA00022786"/>
    </source>
</evidence>
<comment type="pathway">
    <text evidence="1">Protein modification; protein ubiquitination.</text>
</comment>
<dbReference type="Proteomes" id="UP000241639">
    <property type="component" value="Unassembled WGS sequence"/>
</dbReference>
<keyword evidence="2" id="KW-0677">Repeat</keyword>
<evidence type="ECO:0000256" key="2">
    <source>
        <dbReference type="ARBA" id="ARBA00022737"/>
    </source>
</evidence>
<organism evidence="6 7">
    <name type="scientific">Desmospora activa DSM 45169</name>
    <dbReference type="NCBI Taxonomy" id="1121389"/>
    <lineage>
        <taxon>Bacteria</taxon>
        <taxon>Bacillati</taxon>
        <taxon>Bacillota</taxon>
        <taxon>Bacilli</taxon>
        <taxon>Bacillales</taxon>
        <taxon>Thermoactinomycetaceae</taxon>
        <taxon>Desmospora</taxon>
    </lineage>
</organism>
<proteinExistence type="predicted"/>
<protein>
    <submittedName>
        <fullName evidence="6">Parallel beta-helix repeat protein</fullName>
    </submittedName>
</protein>
<dbReference type="NCBIfam" id="TIGR03804">
    <property type="entry name" value="para_beta_helix"/>
    <property type="match status" value="2"/>
</dbReference>
<dbReference type="PANTHER" id="PTHR22990:SF15">
    <property type="entry name" value="F-BOX ONLY PROTEIN 10"/>
    <property type="match status" value="1"/>
</dbReference>
<evidence type="ECO:0000313" key="7">
    <source>
        <dbReference type="Proteomes" id="UP000241639"/>
    </source>
</evidence>
<dbReference type="RefSeq" id="WP_170105325.1">
    <property type="nucleotide sequence ID" value="NZ_PZZP01000001.1"/>
</dbReference>
<dbReference type="Pfam" id="PF13229">
    <property type="entry name" value="Beta_helix"/>
    <property type="match status" value="1"/>
</dbReference>
<evidence type="ECO:0000259" key="4">
    <source>
        <dbReference type="Pfam" id="PF12708"/>
    </source>
</evidence>
<gene>
    <name evidence="6" type="ORF">C8J48_1874</name>
</gene>
<dbReference type="InterPro" id="IPR006626">
    <property type="entry name" value="PbH1"/>
</dbReference>
<evidence type="ECO:0000259" key="5">
    <source>
        <dbReference type="Pfam" id="PF13229"/>
    </source>
</evidence>
<dbReference type="InterPro" id="IPR039448">
    <property type="entry name" value="Beta_helix"/>
</dbReference>
<dbReference type="Pfam" id="PF12708">
    <property type="entry name" value="Pect-lyase_RHGA_epim"/>
    <property type="match status" value="1"/>
</dbReference>
<keyword evidence="3" id="KW-0833">Ubl conjugation pathway</keyword>
<feature type="domain" description="Rhamnogalacturonase A/B/Epimerase-like pectate lyase" evidence="4">
    <location>
        <begin position="49"/>
        <end position="264"/>
    </location>
</feature>
<keyword evidence="7" id="KW-1185">Reference proteome</keyword>
<dbReference type="Gene3D" id="2.160.20.10">
    <property type="entry name" value="Single-stranded right-handed beta-helix, Pectin lyase-like"/>
    <property type="match status" value="1"/>
</dbReference>
<dbReference type="AlphaFoldDB" id="A0A2T4ZBJ7"/>
<dbReference type="InterPro" id="IPR051550">
    <property type="entry name" value="SCF-Subunits/Alg-Epimerases"/>
</dbReference>
<evidence type="ECO:0000313" key="6">
    <source>
        <dbReference type="EMBL" id="PTM59269.1"/>
    </source>
</evidence>
<dbReference type="EMBL" id="PZZP01000001">
    <property type="protein sequence ID" value="PTM59269.1"/>
    <property type="molecule type" value="Genomic_DNA"/>
</dbReference>
<dbReference type="PANTHER" id="PTHR22990">
    <property type="entry name" value="F-BOX ONLY PROTEIN"/>
    <property type="match status" value="1"/>
</dbReference>
<evidence type="ECO:0000256" key="1">
    <source>
        <dbReference type="ARBA" id="ARBA00004906"/>
    </source>
</evidence>
<dbReference type="InterPro" id="IPR024535">
    <property type="entry name" value="RHGA/B-epi-like_pectate_lyase"/>
</dbReference>
<dbReference type="InterPro" id="IPR011050">
    <property type="entry name" value="Pectin_lyase_fold/virulence"/>
</dbReference>
<dbReference type="SMART" id="SM00710">
    <property type="entry name" value="PbH1"/>
    <property type="match status" value="10"/>
</dbReference>
<dbReference type="InterPro" id="IPR022441">
    <property type="entry name" value="Para_beta_helix_rpt-2"/>
</dbReference>
<reference evidence="6 7" key="1">
    <citation type="submission" date="2018-04" db="EMBL/GenBank/DDBJ databases">
        <title>Genomic Encyclopedia of Archaeal and Bacterial Type Strains, Phase II (KMG-II): from individual species to whole genera.</title>
        <authorList>
            <person name="Goeker M."/>
        </authorList>
    </citation>
    <scope>NUCLEOTIDE SEQUENCE [LARGE SCALE GENOMIC DNA]</scope>
    <source>
        <strain evidence="6 7">DSM 45169</strain>
    </source>
</reference>
<sequence>MSLNHKVSNLRFTQYFYVHGNIAPFTGGWFRHWYQDRWTDWNKLGSSVINVLDFGAKGDGTRADESPYLQKALDQGGKEVYIPGGTYRIQRTLRVKSGTRIKMDANTTILRNDDIDCIFLLDPGSNVSGYNGISDVFIEGGNLNLNKYVFPNRCTGIAFSHSRRVTIEKIKMVDCPIGSHFIKIHGSHHVRVRDCYLENSEDEAIQIASSENQGQFPWYGSYDQTVCHDVAIEGCRFDTVGSAVRSVRPTNNIVHYSTRLLNCHIYGVRAAAIHFDQSERCIIENNYIAQCFAGIVMVDSAFNSVVSNNIIRVTDGGTNGYGIYVKSDNGTASTMVISGNNLSNMADTGIRIENAYRITLIGNSIRTCGLHGIGLYNTEDSTVANNTVTFCTQHGIYLATASENTISGNLSKDNQRTGASAGHANIRVVINSHNNNIQGNTVRAGTYTDYGISVTNTCVGNMITNNDCYNGGKVANFQNNGLGTITTAGNRT</sequence>